<name>A0A6G4WF04_9HYPH</name>
<comment type="caution">
    <text evidence="2">The sequence shown here is derived from an EMBL/GenBank/DDBJ whole genome shotgun (WGS) entry which is preliminary data.</text>
</comment>
<feature type="domain" description="Glycosyltransferase 2-like" evidence="1">
    <location>
        <begin position="6"/>
        <end position="116"/>
    </location>
</feature>
<dbReference type="SUPFAM" id="SSF53448">
    <property type="entry name" value="Nucleotide-diphospho-sugar transferases"/>
    <property type="match status" value="1"/>
</dbReference>
<sequence>MASIDVVIPCYNYEHFLPECVGSVLSQDVENLRVIVIDNASTDDSVGVARRLAAEDPRVEVVCHEKNLGPHASFNEAIDRAEADYFMILCADDFLTADTLVHGIAMLETFPRISCVLGTYMEPWVGTVLPSLVRQSGGGDLMEGTSFIERCCGVAGLNVPAHAMLVRTSVQKRVGHYRPTLPLMDDLEMALRLATKGLVAQLRGPLVVQRMHTSNLSQSFWDDRLNDLTEREAVFNSFFSHEGRDIPGAEKMHRSAKRRLAETAFWSAVSHAVRGRAREGSEIFKFGLNLSPASMLMPLGHLYRSEGALKRATAVISETFGRH</sequence>
<dbReference type="InterPro" id="IPR029044">
    <property type="entry name" value="Nucleotide-diphossugar_trans"/>
</dbReference>
<dbReference type="InterPro" id="IPR001173">
    <property type="entry name" value="Glyco_trans_2-like"/>
</dbReference>
<dbReference type="EMBL" id="JAAKZF010000024">
    <property type="protein sequence ID" value="NGO52928.1"/>
    <property type="molecule type" value="Genomic_DNA"/>
</dbReference>
<organism evidence="2 3">
    <name type="scientific">Allomesorhizobium camelthorni</name>
    <dbReference type="NCBI Taxonomy" id="475069"/>
    <lineage>
        <taxon>Bacteria</taxon>
        <taxon>Pseudomonadati</taxon>
        <taxon>Pseudomonadota</taxon>
        <taxon>Alphaproteobacteria</taxon>
        <taxon>Hyphomicrobiales</taxon>
        <taxon>Phyllobacteriaceae</taxon>
        <taxon>Allomesorhizobium</taxon>
    </lineage>
</organism>
<proteinExistence type="predicted"/>
<dbReference type="PANTHER" id="PTHR43685">
    <property type="entry name" value="GLYCOSYLTRANSFERASE"/>
    <property type="match status" value="1"/>
</dbReference>
<dbReference type="InterPro" id="IPR050834">
    <property type="entry name" value="Glycosyltransf_2"/>
</dbReference>
<dbReference type="Gene3D" id="3.90.550.10">
    <property type="entry name" value="Spore Coat Polysaccharide Biosynthesis Protein SpsA, Chain A"/>
    <property type="match status" value="1"/>
</dbReference>
<dbReference type="RefSeq" id="WP_165029804.1">
    <property type="nucleotide sequence ID" value="NZ_JAAKZF010000024.1"/>
</dbReference>
<dbReference type="Pfam" id="PF00535">
    <property type="entry name" value="Glycos_transf_2"/>
    <property type="match status" value="1"/>
</dbReference>
<dbReference type="Proteomes" id="UP001642900">
    <property type="component" value="Unassembled WGS sequence"/>
</dbReference>
<protein>
    <submittedName>
        <fullName evidence="2">Glycosyltransferase family 2 protein</fullName>
    </submittedName>
</protein>
<keyword evidence="3" id="KW-1185">Reference proteome</keyword>
<gene>
    <name evidence="2" type="ORF">G6N73_17385</name>
</gene>
<dbReference type="AlphaFoldDB" id="A0A6G4WF04"/>
<accession>A0A6G4WF04</accession>
<dbReference type="PANTHER" id="PTHR43685:SF11">
    <property type="entry name" value="GLYCOSYLTRANSFERASE TAGX-RELATED"/>
    <property type="match status" value="1"/>
</dbReference>
<evidence type="ECO:0000259" key="1">
    <source>
        <dbReference type="Pfam" id="PF00535"/>
    </source>
</evidence>
<evidence type="ECO:0000313" key="3">
    <source>
        <dbReference type="Proteomes" id="UP001642900"/>
    </source>
</evidence>
<reference evidence="2 3" key="1">
    <citation type="submission" date="2020-02" db="EMBL/GenBank/DDBJ databases">
        <title>Genome sequence of strain CCNWXJ40-4.</title>
        <authorList>
            <person name="Gao J."/>
            <person name="Sun J."/>
        </authorList>
    </citation>
    <scope>NUCLEOTIDE SEQUENCE [LARGE SCALE GENOMIC DNA]</scope>
    <source>
        <strain evidence="2 3">CCNWXJ 40-4</strain>
    </source>
</reference>
<evidence type="ECO:0000313" key="2">
    <source>
        <dbReference type="EMBL" id="NGO52928.1"/>
    </source>
</evidence>
<dbReference type="CDD" id="cd00761">
    <property type="entry name" value="Glyco_tranf_GTA_type"/>
    <property type="match status" value="1"/>
</dbReference>